<dbReference type="GO" id="GO:0016020">
    <property type="term" value="C:membrane"/>
    <property type="evidence" value="ECO:0007669"/>
    <property type="project" value="UniProtKB-SubCell"/>
</dbReference>
<evidence type="ECO:0000256" key="2">
    <source>
        <dbReference type="ARBA" id="ARBA00022692"/>
    </source>
</evidence>
<gene>
    <name evidence="7" type="ORF">DCC88_04455</name>
</gene>
<dbReference type="Pfam" id="PF00892">
    <property type="entry name" value="EamA"/>
    <property type="match status" value="1"/>
</dbReference>
<keyword evidence="3 5" id="KW-1133">Transmembrane helix</keyword>
<dbReference type="AlphaFoldDB" id="A0A369KXT1"/>
<organism evidence="7 8">
    <name type="scientific">Spirobacillus cienkowskii</name>
    <dbReference type="NCBI Taxonomy" id="495820"/>
    <lineage>
        <taxon>Bacteria</taxon>
        <taxon>Pseudomonadati</taxon>
        <taxon>Bdellovibrionota</taxon>
        <taxon>Oligoflexia</taxon>
        <taxon>Silvanigrellales</taxon>
        <taxon>Spirobacillus</taxon>
    </lineage>
</organism>
<comment type="subcellular location">
    <subcellularLocation>
        <location evidence="1">Membrane</location>
        <topology evidence="1">Multi-pass membrane protein</topology>
    </subcellularLocation>
</comment>
<keyword evidence="8" id="KW-1185">Reference proteome</keyword>
<sequence>MGNQLLCNWYRIKTYIIAIYGIIFGIGLWGIANLAIFVGLTPGTASLLLQFSAFFSIILSSFLFKERIKFIQYIGMFIAILGLIVALYFRNEKSSLFGGILIIIAAFSWSLCNIIVKKYKPVEMMSFIIWSSIFSALPLFIITYLTKGNAPFLNLIHSLNFQAIFSICFQAYITTLLGYWIWNMLMKKYEATLIAPISLLIPIFGILSANMIFNEDVGFYKIIATIFILLGIYILVFGIKTKEKLLKLLKLEKI</sequence>
<protein>
    <recommendedName>
        <fullName evidence="6">EamA domain-containing protein</fullName>
    </recommendedName>
</protein>
<feature type="transmembrane region" description="Helical" evidence="5">
    <location>
        <begin position="219"/>
        <end position="239"/>
    </location>
</feature>
<evidence type="ECO:0000256" key="5">
    <source>
        <dbReference type="SAM" id="Phobius"/>
    </source>
</evidence>
<evidence type="ECO:0000256" key="3">
    <source>
        <dbReference type="ARBA" id="ARBA00022989"/>
    </source>
</evidence>
<feature type="transmembrane region" description="Helical" evidence="5">
    <location>
        <begin position="161"/>
        <end position="181"/>
    </location>
</feature>
<dbReference type="InterPro" id="IPR037185">
    <property type="entry name" value="EmrE-like"/>
</dbReference>
<keyword evidence="4 5" id="KW-0472">Membrane</keyword>
<dbReference type="Proteomes" id="UP000253934">
    <property type="component" value="Unassembled WGS sequence"/>
</dbReference>
<dbReference type="EMBL" id="QOVW01000059">
    <property type="protein sequence ID" value="RDB36533.1"/>
    <property type="molecule type" value="Genomic_DNA"/>
</dbReference>
<evidence type="ECO:0000313" key="7">
    <source>
        <dbReference type="EMBL" id="RDB36533.1"/>
    </source>
</evidence>
<dbReference type="PANTHER" id="PTHR32322">
    <property type="entry name" value="INNER MEMBRANE TRANSPORTER"/>
    <property type="match status" value="1"/>
</dbReference>
<dbReference type="PANTHER" id="PTHR32322:SF9">
    <property type="entry name" value="AMINO-ACID METABOLITE EFFLUX PUMP-RELATED"/>
    <property type="match status" value="1"/>
</dbReference>
<name>A0A369KXT1_9BACT</name>
<comment type="caution">
    <text evidence="7">The sequence shown here is derived from an EMBL/GenBank/DDBJ whole genome shotgun (WGS) entry which is preliminary data.</text>
</comment>
<keyword evidence="2 5" id="KW-0812">Transmembrane</keyword>
<dbReference type="InterPro" id="IPR050638">
    <property type="entry name" value="AA-Vitamin_Transporters"/>
</dbReference>
<feature type="transmembrane region" description="Helical" evidence="5">
    <location>
        <begin position="44"/>
        <end position="63"/>
    </location>
</feature>
<feature type="transmembrane region" description="Helical" evidence="5">
    <location>
        <begin position="95"/>
        <end position="115"/>
    </location>
</feature>
<proteinExistence type="predicted"/>
<feature type="domain" description="EamA" evidence="6">
    <location>
        <begin position="97"/>
        <end position="236"/>
    </location>
</feature>
<evidence type="ECO:0000256" key="4">
    <source>
        <dbReference type="ARBA" id="ARBA00023136"/>
    </source>
</evidence>
<feature type="transmembrane region" description="Helical" evidence="5">
    <location>
        <begin position="70"/>
        <end position="89"/>
    </location>
</feature>
<feature type="transmembrane region" description="Helical" evidence="5">
    <location>
        <begin position="12"/>
        <end position="38"/>
    </location>
</feature>
<evidence type="ECO:0000256" key="1">
    <source>
        <dbReference type="ARBA" id="ARBA00004141"/>
    </source>
</evidence>
<evidence type="ECO:0000259" key="6">
    <source>
        <dbReference type="Pfam" id="PF00892"/>
    </source>
</evidence>
<accession>A0A369KXT1</accession>
<dbReference type="InterPro" id="IPR000620">
    <property type="entry name" value="EamA_dom"/>
</dbReference>
<dbReference type="SUPFAM" id="SSF103481">
    <property type="entry name" value="Multidrug resistance efflux transporter EmrE"/>
    <property type="match status" value="2"/>
</dbReference>
<reference evidence="7" key="1">
    <citation type="submission" date="2018-04" db="EMBL/GenBank/DDBJ databases">
        <title>Draft genome sequence of the Candidatus Spirobacillus cienkowskii, a pathogen of freshwater Daphnia species, reconstructed from hemolymph metagenomic reads.</title>
        <authorList>
            <person name="Bresciani L."/>
            <person name="Lemos L.N."/>
            <person name="Wale N."/>
            <person name="Lin J.Y."/>
            <person name="Fernandes G.R."/>
            <person name="Duffy M.A."/>
            <person name="Rodrigues J.M."/>
        </authorList>
    </citation>
    <scope>NUCLEOTIDE SEQUENCE [LARGE SCALE GENOMIC DNA]</scope>
    <source>
        <strain evidence="7">Binning01</strain>
    </source>
</reference>
<evidence type="ECO:0000313" key="8">
    <source>
        <dbReference type="Proteomes" id="UP000253934"/>
    </source>
</evidence>
<feature type="transmembrane region" description="Helical" evidence="5">
    <location>
        <begin position="193"/>
        <end position="213"/>
    </location>
</feature>
<feature type="transmembrane region" description="Helical" evidence="5">
    <location>
        <begin position="127"/>
        <end position="146"/>
    </location>
</feature>